<comment type="caution">
    <text evidence="2">The sequence shown here is derived from an EMBL/GenBank/DDBJ whole genome shotgun (WGS) entry which is preliminary data.</text>
</comment>
<protein>
    <submittedName>
        <fullName evidence="2">Uncharacterized protein</fullName>
    </submittedName>
</protein>
<evidence type="ECO:0000313" key="2">
    <source>
        <dbReference type="EMBL" id="OXA58067.1"/>
    </source>
</evidence>
<organism evidence="2 3">
    <name type="scientific">Folsomia candida</name>
    <name type="common">Springtail</name>
    <dbReference type="NCBI Taxonomy" id="158441"/>
    <lineage>
        <taxon>Eukaryota</taxon>
        <taxon>Metazoa</taxon>
        <taxon>Ecdysozoa</taxon>
        <taxon>Arthropoda</taxon>
        <taxon>Hexapoda</taxon>
        <taxon>Collembola</taxon>
        <taxon>Entomobryomorpha</taxon>
        <taxon>Isotomoidea</taxon>
        <taxon>Isotomidae</taxon>
        <taxon>Proisotominae</taxon>
        <taxon>Folsomia</taxon>
    </lineage>
</organism>
<dbReference type="AlphaFoldDB" id="A0A226ELQ2"/>
<evidence type="ECO:0000313" key="3">
    <source>
        <dbReference type="Proteomes" id="UP000198287"/>
    </source>
</evidence>
<evidence type="ECO:0000256" key="1">
    <source>
        <dbReference type="SAM" id="SignalP"/>
    </source>
</evidence>
<dbReference type="EMBL" id="LNIX01000003">
    <property type="protein sequence ID" value="OXA58067.1"/>
    <property type="molecule type" value="Genomic_DNA"/>
</dbReference>
<dbReference type="SUPFAM" id="SSF53474">
    <property type="entry name" value="alpha/beta-Hydrolases"/>
    <property type="match status" value="1"/>
</dbReference>
<dbReference type="OrthoDB" id="6020543at2759"/>
<accession>A0A226ELQ2</accession>
<dbReference type="Proteomes" id="UP000198287">
    <property type="component" value="Unassembled WGS sequence"/>
</dbReference>
<name>A0A226ELQ2_FOLCA</name>
<reference evidence="2 3" key="1">
    <citation type="submission" date="2015-12" db="EMBL/GenBank/DDBJ databases">
        <title>The genome of Folsomia candida.</title>
        <authorList>
            <person name="Faddeeva A."/>
            <person name="Derks M.F."/>
            <person name="Anvar Y."/>
            <person name="Smit S."/>
            <person name="Van Straalen N."/>
            <person name="Roelofs D."/>
        </authorList>
    </citation>
    <scope>NUCLEOTIDE SEQUENCE [LARGE SCALE GENOMIC DNA]</scope>
    <source>
        <strain evidence="2 3">VU population</strain>
        <tissue evidence="2">Whole body</tissue>
    </source>
</reference>
<gene>
    <name evidence="2" type="ORF">Fcan01_06525</name>
</gene>
<feature type="chain" id="PRO_5012375453" evidence="1">
    <location>
        <begin position="25"/>
        <end position="490"/>
    </location>
</feature>
<keyword evidence="1" id="KW-0732">Signal</keyword>
<sequence>MRFEMQFCSIFLIFIFLLITFTCGQFQIRPTYRDKHRLPKYQLTRIPLKTDSFTVSGHSSGAAAATHFYLSYYAANSDGIALFSSIHFLCGGGSLVTLIPCLRGWGNSTDSIRLAHLFANANLIEPLDHMRHKRHYIFHGNADPVIHFDSGVKVFEFFDNFSDNVRFKCYNAAHSLPTKTCGISCGGIPSNPGTGCSKCDFSAIYDGLNYLYGGNLVEPTTTTCRPKYNKDGLTFADQSEFMSPLTLRTASLLPDAVLYTPPQCRVNSSLCTLHIAFHGCRHSIQNDGMDYLKCSGYMEMADSNNFIVLFPQVRQSPLDAITLFHCWDLYGYTGPLYGTRLGSQNQVIARMVGRILGIDVKNLNPNNPPSIPKIRTAFNFLFKYLKSLLRYKLEFQFLQTSTPFSCTEIIMGKISSITATIRTEIDGKNKGSSPGILFPGIPGKRDPEIPGFEELCGRREDVAVGSVGEYGRVSSSTGRQGPWGTDATRF</sequence>
<dbReference type="InterPro" id="IPR029058">
    <property type="entry name" value="AB_hydrolase_fold"/>
</dbReference>
<keyword evidence="3" id="KW-1185">Reference proteome</keyword>
<proteinExistence type="predicted"/>
<dbReference type="OMA" id="HSIQNDG"/>
<dbReference type="Gene3D" id="3.40.50.1820">
    <property type="entry name" value="alpha/beta hydrolase"/>
    <property type="match status" value="1"/>
</dbReference>
<feature type="signal peptide" evidence="1">
    <location>
        <begin position="1"/>
        <end position="24"/>
    </location>
</feature>